<comment type="caution">
    <text evidence="4">The sequence shown here is derived from an EMBL/GenBank/DDBJ whole genome shotgun (WGS) entry which is preliminary data.</text>
</comment>
<feature type="domain" description="C2H2-type" evidence="3">
    <location>
        <begin position="256"/>
        <end position="287"/>
    </location>
</feature>
<feature type="compositionally biased region" description="Polar residues" evidence="2">
    <location>
        <begin position="27"/>
        <end position="57"/>
    </location>
</feature>
<protein>
    <recommendedName>
        <fullName evidence="3">C2H2-type domain-containing protein</fullName>
    </recommendedName>
</protein>
<feature type="region of interest" description="Disordered" evidence="2">
    <location>
        <begin position="298"/>
        <end position="409"/>
    </location>
</feature>
<evidence type="ECO:0000259" key="3">
    <source>
        <dbReference type="PROSITE" id="PS50157"/>
    </source>
</evidence>
<dbReference type="GO" id="GO:0008270">
    <property type="term" value="F:zinc ion binding"/>
    <property type="evidence" value="ECO:0007669"/>
    <property type="project" value="UniProtKB-KW"/>
</dbReference>
<dbReference type="PROSITE" id="PS50157">
    <property type="entry name" value="ZINC_FINGER_C2H2_2"/>
    <property type="match status" value="1"/>
</dbReference>
<keyword evidence="1" id="KW-0863">Zinc-finger</keyword>
<reference evidence="4 5" key="1">
    <citation type="submission" date="2021-11" db="EMBL/GenBank/DDBJ databases">
        <title>Black yeast isolated from Biological Soil Crust.</title>
        <authorList>
            <person name="Kurbessoian T."/>
        </authorList>
    </citation>
    <scope>NUCLEOTIDE SEQUENCE [LARGE SCALE GENOMIC DNA]</scope>
    <source>
        <strain evidence="4 5">CCFEE 5522</strain>
    </source>
</reference>
<name>A0AAV9JBL7_9PEZI</name>
<dbReference type="InterPro" id="IPR039327">
    <property type="entry name" value="CON7-like"/>
</dbReference>
<feature type="compositionally biased region" description="Polar residues" evidence="2">
    <location>
        <begin position="392"/>
        <end position="409"/>
    </location>
</feature>
<evidence type="ECO:0000313" key="5">
    <source>
        <dbReference type="Proteomes" id="UP001324427"/>
    </source>
</evidence>
<feature type="compositionally biased region" description="Low complexity" evidence="2">
    <location>
        <begin position="355"/>
        <end position="380"/>
    </location>
</feature>
<dbReference type="PROSITE" id="PS00028">
    <property type="entry name" value="ZINC_FINGER_C2H2_1"/>
    <property type="match status" value="1"/>
</dbReference>
<evidence type="ECO:0000256" key="2">
    <source>
        <dbReference type="SAM" id="MobiDB-lite"/>
    </source>
</evidence>
<feature type="compositionally biased region" description="Low complexity" evidence="2">
    <location>
        <begin position="321"/>
        <end position="332"/>
    </location>
</feature>
<evidence type="ECO:0000313" key="4">
    <source>
        <dbReference type="EMBL" id="KAK4542584.1"/>
    </source>
</evidence>
<evidence type="ECO:0000256" key="1">
    <source>
        <dbReference type="PROSITE-ProRule" id="PRU00042"/>
    </source>
</evidence>
<keyword evidence="1" id="KW-0479">Metal-binding</keyword>
<dbReference type="Gene3D" id="3.30.160.60">
    <property type="entry name" value="Classic Zinc Finger"/>
    <property type="match status" value="1"/>
</dbReference>
<dbReference type="AlphaFoldDB" id="A0AAV9JBL7"/>
<dbReference type="PANTHER" id="PTHR36167:SF3">
    <property type="entry name" value="C2H2 FINGER DOMAIN TRANSCRIPTION FACTOR (EUROFUNG)-RELATED"/>
    <property type="match status" value="1"/>
</dbReference>
<dbReference type="EMBL" id="JAVFHQ010000040">
    <property type="protein sequence ID" value="KAK4542584.1"/>
    <property type="molecule type" value="Genomic_DNA"/>
</dbReference>
<dbReference type="PANTHER" id="PTHR36167">
    <property type="entry name" value="C2H2 FINGER DOMAIN TRANSCRIPTION FACTOR (EUROFUNG)-RELATED"/>
    <property type="match status" value="1"/>
</dbReference>
<dbReference type="Proteomes" id="UP001324427">
    <property type="component" value="Unassembled WGS sequence"/>
</dbReference>
<dbReference type="GO" id="GO:0006355">
    <property type="term" value="P:regulation of DNA-templated transcription"/>
    <property type="evidence" value="ECO:0007669"/>
    <property type="project" value="InterPro"/>
</dbReference>
<proteinExistence type="predicted"/>
<sequence>MDGRQPEYPQPGLNSPYAPYNEHRSEGSSADQASAVQYTPGQDYKSSNFSASATPNSEYGLPQSARSGSFPEYIQRSYADGQPTRYPASAHGAHAGMAQTSSPSLSMPDGPQSNGHAPNSGNSDGDVPIDPSIAQSSPTYPPHHNYSPYPPQHENMQYAGQPMGYGRPEWAGQYQQPMGYGHSPATTGGAAPNMVAHVPRPPAVGSAVPAAAPGYGYPNGFQGGHPLSTVYSFVPIPGAQQHKRPRRRYEEIERMYKCGWNGCEKAYGTLNHLNAHVTMQSHGTKRTPEEFKEIRKEWKAKKKEEDNSRKQEEERQRQEAARSGQDQAQQQGPPGPYGPHGMMPPQMGGGPQLPPIGYQPAGSQGPAQYQQPQQVDGAQQYGSNGQMYGPQSYPQSPYAQGGLQYQQRA</sequence>
<feature type="compositionally biased region" description="Basic and acidic residues" evidence="2">
    <location>
        <begin position="298"/>
        <end position="320"/>
    </location>
</feature>
<dbReference type="InterPro" id="IPR013087">
    <property type="entry name" value="Znf_C2H2_type"/>
</dbReference>
<feature type="region of interest" description="Disordered" evidence="2">
    <location>
        <begin position="1"/>
        <end position="170"/>
    </location>
</feature>
<accession>A0AAV9JBL7</accession>
<feature type="compositionally biased region" description="Polar residues" evidence="2">
    <location>
        <begin position="98"/>
        <end position="123"/>
    </location>
</feature>
<organism evidence="4 5">
    <name type="scientific">Oleoguttula mirabilis</name>
    <dbReference type="NCBI Taxonomy" id="1507867"/>
    <lineage>
        <taxon>Eukaryota</taxon>
        <taxon>Fungi</taxon>
        <taxon>Dikarya</taxon>
        <taxon>Ascomycota</taxon>
        <taxon>Pezizomycotina</taxon>
        <taxon>Dothideomycetes</taxon>
        <taxon>Dothideomycetidae</taxon>
        <taxon>Mycosphaerellales</taxon>
        <taxon>Teratosphaeriaceae</taxon>
        <taxon>Oleoguttula</taxon>
    </lineage>
</organism>
<keyword evidence="1" id="KW-0862">Zinc</keyword>
<gene>
    <name evidence="4" type="ORF">LTR36_006632</name>
</gene>
<feature type="compositionally biased region" description="Low complexity" evidence="2">
    <location>
        <begin position="136"/>
        <end position="147"/>
    </location>
</feature>
<keyword evidence="5" id="KW-1185">Reference proteome</keyword>